<proteinExistence type="predicted"/>
<dbReference type="InterPro" id="IPR006629">
    <property type="entry name" value="LITAF"/>
</dbReference>
<evidence type="ECO:0000313" key="3">
    <source>
        <dbReference type="EMBL" id="KAK8068950.1"/>
    </source>
</evidence>
<keyword evidence="4" id="KW-1185">Reference proteome</keyword>
<evidence type="ECO:0000256" key="1">
    <source>
        <dbReference type="SAM" id="SignalP"/>
    </source>
</evidence>
<name>A0ABR1VCL5_9PEZI</name>
<sequence>MVGLQLCLIPCLFCLYQDIGHFCPACNQRVAHFPYRGKAAKVILPGQGTRVYRRVHPATHRKGKQPV</sequence>
<dbReference type="PROSITE" id="PS51837">
    <property type="entry name" value="LITAF"/>
    <property type="match status" value="1"/>
</dbReference>
<keyword evidence="1" id="KW-0732">Signal</keyword>
<dbReference type="EMBL" id="JAQQWL010000006">
    <property type="protein sequence ID" value="KAK8068950.1"/>
    <property type="molecule type" value="Genomic_DNA"/>
</dbReference>
<dbReference type="Pfam" id="PF10601">
    <property type="entry name" value="zf-LITAF-like"/>
    <property type="match status" value="1"/>
</dbReference>
<comment type="caution">
    <text evidence="3">The sequence shown here is derived from an EMBL/GenBank/DDBJ whole genome shotgun (WGS) entry which is preliminary data.</text>
</comment>
<organism evidence="3 4">
    <name type="scientific">Apiospora phragmitis</name>
    <dbReference type="NCBI Taxonomy" id="2905665"/>
    <lineage>
        <taxon>Eukaryota</taxon>
        <taxon>Fungi</taxon>
        <taxon>Dikarya</taxon>
        <taxon>Ascomycota</taxon>
        <taxon>Pezizomycotina</taxon>
        <taxon>Sordariomycetes</taxon>
        <taxon>Xylariomycetidae</taxon>
        <taxon>Amphisphaeriales</taxon>
        <taxon>Apiosporaceae</taxon>
        <taxon>Apiospora</taxon>
    </lineage>
</organism>
<protein>
    <recommendedName>
        <fullName evidence="2">LITAF domain-containing protein</fullName>
    </recommendedName>
</protein>
<dbReference type="Proteomes" id="UP001480595">
    <property type="component" value="Unassembled WGS sequence"/>
</dbReference>
<reference evidence="3 4" key="1">
    <citation type="submission" date="2023-01" db="EMBL/GenBank/DDBJ databases">
        <title>Analysis of 21 Apiospora genomes using comparative genomics revels a genus with tremendous synthesis potential of carbohydrate active enzymes and secondary metabolites.</title>
        <authorList>
            <person name="Sorensen T."/>
        </authorList>
    </citation>
    <scope>NUCLEOTIDE SEQUENCE [LARGE SCALE GENOMIC DNA]</scope>
    <source>
        <strain evidence="3 4">CBS 135458</strain>
    </source>
</reference>
<dbReference type="RefSeq" id="XP_066716244.1">
    <property type="nucleotide sequence ID" value="XM_066856975.1"/>
</dbReference>
<feature type="chain" id="PRO_5045358408" description="LITAF domain-containing protein" evidence="1">
    <location>
        <begin position="17"/>
        <end position="67"/>
    </location>
</feature>
<accession>A0ABR1VCL5</accession>
<evidence type="ECO:0000259" key="2">
    <source>
        <dbReference type="PROSITE" id="PS51837"/>
    </source>
</evidence>
<feature type="domain" description="LITAF" evidence="2">
    <location>
        <begin position="1"/>
        <end position="35"/>
    </location>
</feature>
<feature type="signal peptide" evidence="1">
    <location>
        <begin position="1"/>
        <end position="16"/>
    </location>
</feature>
<dbReference type="GeneID" id="92090038"/>
<evidence type="ECO:0000313" key="4">
    <source>
        <dbReference type="Proteomes" id="UP001480595"/>
    </source>
</evidence>
<gene>
    <name evidence="3" type="ORF">PG994_005566</name>
</gene>